<dbReference type="InterPro" id="IPR056430">
    <property type="entry name" value="C2CD5_YbjQ-like_dom"/>
</dbReference>
<protein>
    <recommendedName>
        <fullName evidence="1">C2 domain-containing protein</fullName>
    </recommendedName>
</protein>
<dbReference type="Proteomes" id="UP000784294">
    <property type="component" value="Unassembled WGS sequence"/>
</dbReference>
<gene>
    <name evidence="2" type="ORF">PXEA_LOCUS2808</name>
</gene>
<dbReference type="Pfam" id="PF23028">
    <property type="entry name" value="YbjQ_3"/>
    <property type="match status" value="1"/>
</dbReference>
<dbReference type="EMBL" id="CAAALY010006170">
    <property type="protein sequence ID" value="VEL09368.1"/>
    <property type="molecule type" value="Genomic_DNA"/>
</dbReference>
<sequence>MVSNTTSASGHSQQWPRSCWTWPRIEPSGRVIDLDITEQEQKILSYNHPQNSTFPLHHQDHQNHCQTCDTCNKIGSKSFQNYFSPSKFSWEPVHSFIRVHRAHISSPDSFMETRTSFELDSTPTCTTTSSEQAMNAMSKVSLNSHVATEANRIPINCSTNDENINNFFINDSKKLSSLIPVDSLVPLTSPDPGLLASSPNFSPTLIDVGGSETATPSNSEVDWPSCTTLPLSSTSSASAFTISPSNTKDKCLYQASFIQPQPHSRRQSKAHHFSSPSTYHSVTEKGEAIAITANPKAPLRYQTSHEDIDSDPLIYGWESPSRTNSSSCEAVRPRVTHSLTLLLREFNQLTWFRFRHLMPCALTGLDFRITISDDFEIQILATGMVFAPNFSSPPLEKHESFDPPVSCTSSSLTGSLPMQVSCSSFCKSPTSGQLIESPILVSERDTRTRSLVDSLLFSTSFGTNRDRSASSNTVNPTYSHHLIPSSNTYCTLNISSETNRLTHLQSAKTPSFPSIGRRERSALIQGISGSLGPFMPPSVHENIFSSPPSNPARLEKVHLGTARGPLNRGNSITMVARTPSLVEDPRLRSKSTALPATLTTSISPFSNRLLEEASSFQKSLQAMVRLLDLICFFSFRSL</sequence>
<dbReference type="OrthoDB" id="419768at2759"/>
<feature type="domain" description="C2" evidence="1">
    <location>
        <begin position="331"/>
        <end position="386"/>
    </location>
</feature>
<evidence type="ECO:0000313" key="2">
    <source>
        <dbReference type="EMBL" id="VEL09368.1"/>
    </source>
</evidence>
<keyword evidence="3" id="KW-1185">Reference proteome</keyword>
<accession>A0A3S4ZX70</accession>
<dbReference type="AlphaFoldDB" id="A0A3S4ZX70"/>
<proteinExistence type="predicted"/>
<name>A0A3S4ZX70_9PLAT</name>
<reference evidence="2" key="1">
    <citation type="submission" date="2018-11" db="EMBL/GenBank/DDBJ databases">
        <authorList>
            <consortium name="Pathogen Informatics"/>
        </authorList>
    </citation>
    <scope>NUCLEOTIDE SEQUENCE</scope>
</reference>
<evidence type="ECO:0000313" key="3">
    <source>
        <dbReference type="Proteomes" id="UP000784294"/>
    </source>
</evidence>
<evidence type="ECO:0000259" key="1">
    <source>
        <dbReference type="Pfam" id="PF23028"/>
    </source>
</evidence>
<organism evidence="2 3">
    <name type="scientific">Protopolystoma xenopodis</name>
    <dbReference type="NCBI Taxonomy" id="117903"/>
    <lineage>
        <taxon>Eukaryota</taxon>
        <taxon>Metazoa</taxon>
        <taxon>Spiralia</taxon>
        <taxon>Lophotrochozoa</taxon>
        <taxon>Platyhelminthes</taxon>
        <taxon>Monogenea</taxon>
        <taxon>Polyopisthocotylea</taxon>
        <taxon>Polystomatidea</taxon>
        <taxon>Polystomatidae</taxon>
        <taxon>Protopolystoma</taxon>
    </lineage>
</organism>
<comment type="caution">
    <text evidence="2">The sequence shown here is derived from an EMBL/GenBank/DDBJ whole genome shotgun (WGS) entry which is preliminary data.</text>
</comment>